<dbReference type="AlphaFoldDB" id="A0A6N6RI13"/>
<organism evidence="2 3">
    <name type="scientific">Phaeocystidibacter luteus</name>
    <dbReference type="NCBI Taxonomy" id="911197"/>
    <lineage>
        <taxon>Bacteria</taxon>
        <taxon>Pseudomonadati</taxon>
        <taxon>Bacteroidota</taxon>
        <taxon>Flavobacteriia</taxon>
        <taxon>Flavobacteriales</taxon>
        <taxon>Phaeocystidibacteraceae</taxon>
        <taxon>Phaeocystidibacter</taxon>
    </lineage>
</organism>
<protein>
    <submittedName>
        <fullName evidence="2">Uncharacterized protein</fullName>
    </submittedName>
</protein>
<evidence type="ECO:0000256" key="1">
    <source>
        <dbReference type="SAM" id="SignalP"/>
    </source>
</evidence>
<keyword evidence="3" id="KW-1185">Reference proteome</keyword>
<sequence length="165" mass="18449">MKSVCILICTVLCIHMSAQSTLDSSETSCLATFEPSEEDSSFNHVSIHFSEQHGGCIPMTPEHVLSVDILLFKNNSTWVYVQQGDSIMRYKLPVNAGPPLCMWYLDLISDTAYCGGYIGGIPVFVQIKAEGPAKGWRYCKGGMRNHREILLNLISELAAVRERYR</sequence>
<name>A0A6N6RI13_9FLAO</name>
<feature type="chain" id="PRO_5026760609" evidence="1">
    <location>
        <begin position="21"/>
        <end position="165"/>
    </location>
</feature>
<dbReference type="Proteomes" id="UP000468650">
    <property type="component" value="Unassembled WGS sequence"/>
</dbReference>
<keyword evidence="1" id="KW-0732">Signal</keyword>
<feature type="signal peptide" evidence="1">
    <location>
        <begin position="1"/>
        <end position="20"/>
    </location>
</feature>
<reference evidence="2 3" key="1">
    <citation type="submission" date="2019-09" db="EMBL/GenBank/DDBJ databases">
        <title>Genomes of family Cryomorphaceae.</title>
        <authorList>
            <person name="Bowman J.P."/>
        </authorList>
    </citation>
    <scope>NUCLEOTIDE SEQUENCE [LARGE SCALE GENOMIC DNA]</scope>
    <source>
        <strain evidence="2 3">LMG 25704</strain>
    </source>
</reference>
<proteinExistence type="predicted"/>
<evidence type="ECO:0000313" key="2">
    <source>
        <dbReference type="EMBL" id="KAB2813597.1"/>
    </source>
</evidence>
<evidence type="ECO:0000313" key="3">
    <source>
        <dbReference type="Proteomes" id="UP000468650"/>
    </source>
</evidence>
<dbReference type="EMBL" id="WBVO01000003">
    <property type="protein sequence ID" value="KAB2813597.1"/>
    <property type="molecule type" value="Genomic_DNA"/>
</dbReference>
<comment type="caution">
    <text evidence="2">The sequence shown here is derived from an EMBL/GenBank/DDBJ whole genome shotgun (WGS) entry which is preliminary data.</text>
</comment>
<dbReference type="RefSeq" id="WP_151666799.1">
    <property type="nucleotide sequence ID" value="NZ_WBVO01000003.1"/>
</dbReference>
<accession>A0A6N6RI13</accession>
<gene>
    <name evidence="2" type="ORF">F8C67_05400</name>
</gene>